<dbReference type="AlphaFoldDB" id="A0A6A4GAX3"/>
<dbReference type="OrthoDB" id="3266451at2759"/>
<dbReference type="Proteomes" id="UP000799118">
    <property type="component" value="Unassembled WGS sequence"/>
</dbReference>
<feature type="non-terminal residue" evidence="1">
    <location>
        <position position="522"/>
    </location>
</feature>
<evidence type="ECO:0000313" key="1">
    <source>
        <dbReference type="EMBL" id="KAE9382623.1"/>
    </source>
</evidence>
<dbReference type="InterPro" id="IPR032675">
    <property type="entry name" value="LRR_dom_sf"/>
</dbReference>
<evidence type="ECO:0000313" key="2">
    <source>
        <dbReference type="Proteomes" id="UP000799118"/>
    </source>
</evidence>
<proteinExistence type="predicted"/>
<accession>A0A6A4GAX3</accession>
<keyword evidence="2" id="KW-1185">Reference proteome</keyword>
<dbReference type="SUPFAM" id="SSF52047">
    <property type="entry name" value="RNI-like"/>
    <property type="match status" value="1"/>
</dbReference>
<sequence>MSLCSSCNGPLFSSRIQDSPLILEKLHWESGPASIPNPEEVIPTLQKAQRELEDCEKQIKALEAWRESLRGYTDQLQALRSPFRKVPDEILQRVFDDCCNMNHFVVDNPSRTPGAIRQIPALALSTVCSRWRRNGLAMPSIWSNISLLCREDVDSDDEEYEEVDSDGILYTMDIFLNRGLQHPMTVILELIEGFDDQHPVLTLLIHHIHRWRSFTDRTQNYAKNSLLHCHTSPNFPVLEELFIADASEGDLDIFSSTPKLKKLSLDIIPSGSLELSIFSQLSHLEFHYPSVDEIQELSGNSHLVTLKTDESYEGSRSDFELEMSPPTTCRAIDTLILCYDLRNSSRSIFSCLTLPSLKVIHLERGYRERRNEKIEPYMRESDWCNFDPFMVFLSRSSCTLTTLYIKSCALADVKLVKLLAHLPTLRDFSIDDSYVVPQCSPITGRFIQSLQAREDTSPIVPRLHSLKLNVGARSFDDGSVVDMVRSRWIPCKLLACASRELEPRVDCLREVTIRFRNREETK</sequence>
<dbReference type="Gene3D" id="3.80.10.10">
    <property type="entry name" value="Ribonuclease Inhibitor"/>
    <property type="match status" value="1"/>
</dbReference>
<organism evidence="1 2">
    <name type="scientific">Gymnopus androsaceus JB14</name>
    <dbReference type="NCBI Taxonomy" id="1447944"/>
    <lineage>
        <taxon>Eukaryota</taxon>
        <taxon>Fungi</taxon>
        <taxon>Dikarya</taxon>
        <taxon>Basidiomycota</taxon>
        <taxon>Agaricomycotina</taxon>
        <taxon>Agaricomycetes</taxon>
        <taxon>Agaricomycetidae</taxon>
        <taxon>Agaricales</taxon>
        <taxon>Marasmiineae</taxon>
        <taxon>Omphalotaceae</taxon>
        <taxon>Gymnopus</taxon>
    </lineage>
</organism>
<protein>
    <recommendedName>
        <fullName evidence="3">F-box domain-containing protein</fullName>
    </recommendedName>
</protein>
<gene>
    <name evidence="1" type="ORF">BT96DRAFT_930228</name>
</gene>
<evidence type="ECO:0008006" key="3">
    <source>
        <dbReference type="Google" id="ProtNLM"/>
    </source>
</evidence>
<reference evidence="1" key="1">
    <citation type="journal article" date="2019" name="Environ. Microbiol.">
        <title>Fungal ecological strategies reflected in gene transcription - a case study of two litter decomposers.</title>
        <authorList>
            <person name="Barbi F."/>
            <person name="Kohler A."/>
            <person name="Barry K."/>
            <person name="Baskaran P."/>
            <person name="Daum C."/>
            <person name="Fauchery L."/>
            <person name="Ihrmark K."/>
            <person name="Kuo A."/>
            <person name="LaButti K."/>
            <person name="Lipzen A."/>
            <person name="Morin E."/>
            <person name="Grigoriev I.V."/>
            <person name="Henrissat B."/>
            <person name="Lindahl B."/>
            <person name="Martin F."/>
        </authorList>
    </citation>
    <scope>NUCLEOTIDE SEQUENCE</scope>
    <source>
        <strain evidence="1">JB14</strain>
    </source>
</reference>
<name>A0A6A4GAX3_9AGAR</name>
<dbReference type="EMBL" id="ML771240">
    <property type="protein sequence ID" value="KAE9382623.1"/>
    <property type="molecule type" value="Genomic_DNA"/>
</dbReference>